<dbReference type="InterPro" id="IPR012944">
    <property type="entry name" value="SusD_RagB_dom"/>
</dbReference>
<comment type="subcellular location">
    <subcellularLocation>
        <location evidence="1">Cell outer membrane</location>
    </subcellularLocation>
</comment>
<dbReference type="Proteomes" id="UP000627292">
    <property type="component" value="Unassembled WGS sequence"/>
</dbReference>
<evidence type="ECO:0000259" key="6">
    <source>
        <dbReference type="Pfam" id="PF07980"/>
    </source>
</evidence>
<dbReference type="Pfam" id="PF07980">
    <property type="entry name" value="SusD_RagB"/>
    <property type="match status" value="1"/>
</dbReference>
<evidence type="ECO:0008006" key="10">
    <source>
        <dbReference type="Google" id="ProtNLM"/>
    </source>
</evidence>
<evidence type="ECO:0000313" key="8">
    <source>
        <dbReference type="EMBL" id="GGH78354.1"/>
    </source>
</evidence>
<name>A0A917MY66_9BACT</name>
<evidence type="ECO:0000256" key="4">
    <source>
        <dbReference type="ARBA" id="ARBA00023136"/>
    </source>
</evidence>
<dbReference type="GO" id="GO:0009279">
    <property type="term" value="C:cell outer membrane"/>
    <property type="evidence" value="ECO:0007669"/>
    <property type="project" value="UniProtKB-SubCell"/>
</dbReference>
<dbReference type="Gene3D" id="1.25.40.390">
    <property type="match status" value="1"/>
</dbReference>
<reference evidence="8" key="2">
    <citation type="submission" date="2020-09" db="EMBL/GenBank/DDBJ databases">
        <authorList>
            <person name="Sun Q."/>
            <person name="Zhou Y."/>
        </authorList>
    </citation>
    <scope>NUCLEOTIDE SEQUENCE</scope>
    <source>
        <strain evidence="8">CGMCC 1.15290</strain>
    </source>
</reference>
<comment type="caution">
    <text evidence="8">The sequence shown here is derived from an EMBL/GenBank/DDBJ whole genome shotgun (WGS) entry which is preliminary data.</text>
</comment>
<evidence type="ECO:0000256" key="1">
    <source>
        <dbReference type="ARBA" id="ARBA00004442"/>
    </source>
</evidence>
<dbReference type="InterPro" id="IPR011990">
    <property type="entry name" value="TPR-like_helical_dom_sf"/>
</dbReference>
<dbReference type="AlphaFoldDB" id="A0A917MY66"/>
<keyword evidence="3" id="KW-0732">Signal</keyword>
<evidence type="ECO:0000256" key="3">
    <source>
        <dbReference type="ARBA" id="ARBA00022729"/>
    </source>
</evidence>
<evidence type="ECO:0000313" key="9">
    <source>
        <dbReference type="Proteomes" id="UP000627292"/>
    </source>
</evidence>
<evidence type="ECO:0000256" key="5">
    <source>
        <dbReference type="ARBA" id="ARBA00023237"/>
    </source>
</evidence>
<accession>A0A917MY66</accession>
<reference evidence="8" key="1">
    <citation type="journal article" date="2014" name="Int. J. Syst. Evol. Microbiol.">
        <title>Complete genome sequence of Corynebacterium casei LMG S-19264T (=DSM 44701T), isolated from a smear-ripened cheese.</title>
        <authorList>
            <consortium name="US DOE Joint Genome Institute (JGI-PGF)"/>
            <person name="Walter F."/>
            <person name="Albersmeier A."/>
            <person name="Kalinowski J."/>
            <person name="Ruckert C."/>
        </authorList>
    </citation>
    <scope>NUCLEOTIDE SEQUENCE</scope>
    <source>
        <strain evidence="8">CGMCC 1.15290</strain>
    </source>
</reference>
<evidence type="ECO:0000256" key="2">
    <source>
        <dbReference type="ARBA" id="ARBA00006275"/>
    </source>
</evidence>
<evidence type="ECO:0000259" key="7">
    <source>
        <dbReference type="Pfam" id="PF14322"/>
    </source>
</evidence>
<dbReference type="Pfam" id="PF14322">
    <property type="entry name" value="SusD-like_3"/>
    <property type="match status" value="1"/>
</dbReference>
<dbReference type="EMBL" id="BMIB01000004">
    <property type="protein sequence ID" value="GGH78354.1"/>
    <property type="molecule type" value="Genomic_DNA"/>
</dbReference>
<dbReference type="SUPFAM" id="SSF48452">
    <property type="entry name" value="TPR-like"/>
    <property type="match status" value="1"/>
</dbReference>
<feature type="domain" description="RagB/SusD" evidence="6">
    <location>
        <begin position="319"/>
        <end position="635"/>
    </location>
</feature>
<protein>
    <recommendedName>
        <fullName evidence="10">Starch-binding associating with outer membrane</fullName>
    </recommendedName>
</protein>
<gene>
    <name evidence="8" type="ORF">GCM10011379_46120</name>
</gene>
<sequence>MKKRTHYITIGILALAGMLASCKKYLDVVPDNVATIDNAFTLRIEAEKFLFTCYSYLPKDGSPIGNIGFTGADEIWIPKTQLGIIADATAWYIALGNQNVNNPWKNLWDDLPRAIRNCNIFLENVTDMSKVPDLSPDERTRWIGEVQFLKAFYHYQLLRMYGPIPITDVNIPVYASPDEVKVNRVPFDSCVNYISNLLDSAAVRLPDVILETTTQLGRVTRPIALSIKAKMLVMAASPLFNGNADYANFKDKAGVKLFNTDYKPEKWQRAAAACKAAIDASTQAGFALYTFAGGSMALSDTTKRQMSIRNAITERWNKEKIWGLSNSLATDLQTVSMGVLVAGGNAKLSAGQFAAPLKIAQLFYSKNGVPVNEDKTLDFSNLNQLRTATRDERFYIGENYTTARMNFDREPRFYADLGFDGGVWYMYNSPTGSDEGTYVMQAKFTQFGNNGTEGFYNETGYFIKKLVDWNFSATNSAATIRWYEWPEIRLADIYLLYAEALNESNAAPVEECFTYLDLIRSRAGIPGVREAWSNYSNNPNKFTTKEGMRAIIKQERAIELAFEGSRFWDLRRWKDAVQTLNQPITGWSVFQSTALSYYQPRAIYQQQFVAPRDYLWPIRQYNFTVNPNLVQNPGW</sequence>
<organism evidence="8 9">
    <name type="scientific">Filimonas zeae</name>
    <dbReference type="NCBI Taxonomy" id="1737353"/>
    <lineage>
        <taxon>Bacteria</taxon>
        <taxon>Pseudomonadati</taxon>
        <taxon>Bacteroidota</taxon>
        <taxon>Chitinophagia</taxon>
        <taxon>Chitinophagales</taxon>
        <taxon>Chitinophagaceae</taxon>
        <taxon>Filimonas</taxon>
    </lineage>
</organism>
<proteinExistence type="inferred from homology"/>
<keyword evidence="4" id="KW-0472">Membrane</keyword>
<comment type="similarity">
    <text evidence="2">Belongs to the SusD family.</text>
</comment>
<feature type="domain" description="SusD-like N-terminal" evidence="7">
    <location>
        <begin position="100"/>
        <end position="227"/>
    </location>
</feature>
<dbReference type="PROSITE" id="PS51257">
    <property type="entry name" value="PROKAR_LIPOPROTEIN"/>
    <property type="match status" value="1"/>
</dbReference>
<dbReference type="RefSeq" id="WP_188956812.1">
    <property type="nucleotide sequence ID" value="NZ_BMIB01000004.1"/>
</dbReference>
<keyword evidence="5" id="KW-0998">Cell outer membrane</keyword>
<dbReference type="InterPro" id="IPR033985">
    <property type="entry name" value="SusD-like_N"/>
</dbReference>
<keyword evidence="9" id="KW-1185">Reference proteome</keyword>